<dbReference type="Proteomes" id="UP000324832">
    <property type="component" value="Unassembled WGS sequence"/>
</dbReference>
<name>A0A5E4QYE1_9NEOP</name>
<dbReference type="InterPro" id="IPR001976">
    <property type="entry name" value="Ribosomal_eS24"/>
</dbReference>
<dbReference type="EMBL" id="FZQP02006221">
    <property type="protein sequence ID" value="VVD02649.1"/>
    <property type="molecule type" value="Genomic_DNA"/>
</dbReference>
<dbReference type="Pfam" id="PF01282">
    <property type="entry name" value="Ribosomal_S24e"/>
    <property type="match status" value="1"/>
</dbReference>
<protein>
    <recommendedName>
        <fullName evidence="3">Small ribosomal subunit protein eS24</fullName>
    </recommendedName>
    <alternativeName>
        <fullName evidence="4">40S ribosomal protein S24</fullName>
    </alternativeName>
</protein>
<dbReference type="InterPro" id="IPR012678">
    <property type="entry name" value="Ribosomal_uL23/eL15/eS24_sf"/>
</dbReference>
<gene>
    <name evidence="5" type="ORF">LSINAPIS_LOCUS12816</name>
</gene>
<dbReference type="GO" id="GO:0005840">
    <property type="term" value="C:ribosome"/>
    <property type="evidence" value="ECO:0007669"/>
    <property type="project" value="UniProtKB-KW"/>
</dbReference>
<evidence type="ECO:0000313" key="5">
    <source>
        <dbReference type="EMBL" id="VVD02649.1"/>
    </source>
</evidence>
<evidence type="ECO:0000256" key="3">
    <source>
        <dbReference type="ARBA" id="ARBA00035149"/>
    </source>
</evidence>
<dbReference type="GO" id="GO:0003735">
    <property type="term" value="F:structural constituent of ribosome"/>
    <property type="evidence" value="ECO:0007669"/>
    <property type="project" value="InterPro"/>
</dbReference>
<keyword evidence="6" id="KW-1185">Reference proteome</keyword>
<reference evidence="5 6" key="1">
    <citation type="submission" date="2017-07" db="EMBL/GenBank/DDBJ databases">
        <authorList>
            <person name="Talla V."/>
            <person name="Backstrom N."/>
        </authorList>
    </citation>
    <scope>NUCLEOTIDE SEQUENCE [LARGE SCALE GENOMIC DNA]</scope>
</reference>
<dbReference type="Gene3D" id="3.30.70.3370">
    <property type="match status" value="1"/>
</dbReference>
<dbReference type="SUPFAM" id="SSF54189">
    <property type="entry name" value="Ribosomal proteins S24e, L23 and L15e"/>
    <property type="match status" value="1"/>
</dbReference>
<accession>A0A5E4QYE1</accession>
<dbReference type="PANTHER" id="PTHR10496">
    <property type="entry name" value="40S RIBOSOMAL PROTEIN S24"/>
    <property type="match status" value="1"/>
</dbReference>
<organism evidence="5 6">
    <name type="scientific">Leptidea sinapis</name>
    <dbReference type="NCBI Taxonomy" id="189913"/>
    <lineage>
        <taxon>Eukaryota</taxon>
        <taxon>Metazoa</taxon>
        <taxon>Ecdysozoa</taxon>
        <taxon>Arthropoda</taxon>
        <taxon>Hexapoda</taxon>
        <taxon>Insecta</taxon>
        <taxon>Pterygota</taxon>
        <taxon>Neoptera</taxon>
        <taxon>Endopterygota</taxon>
        <taxon>Lepidoptera</taxon>
        <taxon>Glossata</taxon>
        <taxon>Ditrysia</taxon>
        <taxon>Papilionoidea</taxon>
        <taxon>Pieridae</taxon>
        <taxon>Dismorphiinae</taxon>
        <taxon>Leptidea</taxon>
    </lineage>
</organism>
<proteinExistence type="predicted"/>
<sequence>MSEETATIRTRQFMTRKKMVNEDFHPGKPTVTKTEIHLKLAKMYKVTPDVIFVFGFQTDFKDGKSTEFENLRQEFEPKHRLACHGLCEKKRSTRKQCKERWNRMKKALYNH</sequence>
<dbReference type="InterPro" id="IPR053709">
    <property type="entry name" value="eRP_eS24_sf"/>
</dbReference>
<evidence type="ECO:0000256" key="2">
    <source>
        <dbReference type="ARBA" id="ARBA00023274"/>
    </source>
</evidence>
<keyword evidence="2" id="KW-0687">Ribonucleoprotein</keyword>
<dbReference type="GO" id="GO:0006412">
    <property type="term" value="P:translation"/>
    <property type="evidence" value="ECO:0007669"/>
    <property type="project" value="InterPro"/>
</dbReference>
<dbReference type="AlphaFoldDB" id="A0A5E4QYE1"/>
<evidence type="ECO:0000256" key="4">
    <source>
        <dbReference type="ARBA" id="ARBA00035458"/>
    </source>
</evidence>
<keyword evidence="1" id="KW-0689">Ribosomal protein</keyword>
<evidence type="ECO:0000313" key="6">
    <source>
        <dbReference type="Proteomes" id="UP000324832"/>
    </source>
</evidence>
<dbReference type="GO" id="GO:1990904">
    <property type="term" value="C:ribonucleoprotein complex"/>
    <property type="evidence" value="ECO:0007669"/>
    <property type="project" value="UniProtKB-KW"/>
</dbReference>
<evidence type="ECO:0000256" key="1">
    <source>
        <dbReference type="ARBA" id="ARBA00022980"/>
    </source>
</evidence>